<organism evidence="2 3">
    <name type="scientific">Plenodomus tracheiphilus IPT5</name>
    <dbReference type="NCBI Taxonomy" id="1408161"/>
    <lineage>
        <taxon>Eukaryota</taxon>
        <taxon>Fungi</taxon>
        <taxon>Dikarya</taxon>
        <taxon>Ascomycota</taxon>
        <taxon>Pezizomycotina</taxon>
        <taxon>Dothideomycetes</taxon>
        <taxon>Pleosporomycetidae</taxon>
        <taxon>Pleosporales</taxon>
        <taxon>Pleosporineae</taxon>
        <taxon>Leptosphaeriaceae</taxon>
        <taxon>Plenodomus</taxon>
    </lineage>
</organism>
<dbReference type="Proteomes" id="UP000799423">
    <property type="component" value="Unassembled WGS sequence"/>
</dbReference>
<dbReference type="EMBL" id="MU006297">
    <property type="protein sequence ID" value="KAF2852873.1"/>
    <property type="molecule type" value="Genomic_DNA"/>
</dbReference>
<keyword evidence="3" id="KW-1185">Reference proteome</keyword>
<reference evidence="2" key="1">
    <citation type="submission" date="2020-01" db="EMBL/GenBank/DDBJ databases">
        <authorList>
            <consortium name="DOE Joint Genome Institute"/>
            <person name="Haridas S."/>
            <person name="Albert R."/>
            <person name="Binder M."/>
            <person name="Bloem J."/>
            <person name="Labutti K."/>
            <person name="Salamov A."/>
            <person name="Andreopoulos B."/>
            <person name="Baker S.E."/>
            <person name="Barry K."/>
            <person name="Bills G."/>
            <person name="Bluhm B.H."/>
            <person name="Cannon C."/>
            <person name="Castanera R."/>
            <person name="Culley D.E."/>
            <person name="Daum C."/>
            <person name="Ezra D."/>
            <person name="Gonzalez J.B."/>
            <person name="Henrissat B."/>
            <person name="Kuo A."/>
            <person name="Liang C."/>
            <person name="Lipzen A."/>
            <person name="Lutzoni F."/>
            <person name="Magnuson J."/>
            <person name="Mondo S."/>
            <person name="Nolan M."/>
            <person name="Ohm R."/>
            <person name="Pangilinan J."/>
            <person name="Park H.-J."/>
            <person name="Ramirez L."/>
            <person name="Alfaro M."/>
            <person name="Sun H."/>
            <person name="Tritt A."/>
            <person name="Yoshinaga Y."/>
            <person name="Zwiers L.-H."/>
            <person name="Turgeon B.G."/>
            <person name="Goodwin S.B."/>
            <person name="Spatafora J.W."/>
            <person name="Crous P.W."/>
            <person name="Grigoriev I.V."/>
        </authorList>
    </citation>
    <scope>NUCLEOTIDE SEQUENCE</scope>
    <source>
        <strain evidence="2">IPT5</strain>
    </source>
</reference>
<proteinExistence type="predicted"/>
<evidence type="ECO:0000256" key="1">
    <source>
        <dbReference type="SAM" id="MobiDB-lite"/>
    </source>
</evidence>
<name>A0A6A7BC27_9PLEO</name>
<feature type="region of interest" description="Disordered" evidence="1">
    <location>
        <begin position="92"/>
        <end position="112"/>
    </location>
</feature>
<gene>
    <name evidence="2" type="ORF">T440DRAFT_21808</name>
</gene>
<sequence>MPAANGDAGAGWRLTQGSVSTLDEVMELRGDGDQDAIEFGKAEPSQWELLLFWAGSLGRGGLARWAGAEGWRRGRRRRRRRPRGQALLVRGGQWAGAGGRARQLVGGAREQR</sequence>
<dbReference type="OrthoDB" id="10632260at2759"/>
<dbReference type="AlphaFoldDB" id="A0A6A7BC27"/>
<evidence type="ECO:0000313" key="2">
    <source>
        <dbReference type="EMBL" id="KAF2852873.1"/>
    </source>
</evidence>
<accession>A0A6A7BC27</accession>
<evidence type="ECO:0000313" key="3">
    <source>
        <dbReference type="Proteomes" id="UP000799423"/>
    </source>
</evidence>
<protein>
    <submittedName>
        <fullName evidence="2">Uncharacterized protein</fullName>
    </submittedName>
</protein>